<dbReference type="PANTHER" id="PTHR34220:SF7">
    <property type="entry name" value="SENSOR HISTIDINE KINASE YPDA"/>
    <property type="match status" value="1"/>
</dbReference>
<evidence type="ECO:0000256" key="4">
    <source>
        <dbReference type="ARBA" id="ARBA00022679"/>
    </source>
</evidence>
<evidence type="ECO:0000256" key="1">
    <source>
        <dbReference type="ARBA" id="ARBA00004651"/>
    </source>
</evidence>
<keyword evidence="6 11" id="KW-0418">Kinase</keyword>
<evidence type="ECO:0000313" key="11">
    <source>
        <dbReference type="EMBL" id="MCU6797339.1"/>
    </source>
</evidence>
<feature type="domain" description="HAMP" evidence="10">
    <location>
        <begin position="335"/>
        <end position="387"/>
    </location>
</feature>
<dbReference type="Pfam" id="PF00672">
    <property type="entry name" value="HAMP"/>
    <property type="match status" value="1"/>
</dbReference>
<dbReference type="InterPro" id="IPR003660">
    <property type="entry name" value="HAMP_dom"/>
</dbReference>
<keyword evidence="5 9" id="KW-0812">Transmembrane</keyword>
<dbReference type="GO" id="GO:0016301">
    <property type="term" value="F:kinase activity"/>
    <property type="evidence" value="ECO:0007669"/>
    <property type="project" value="UniProtKB-KW"/>
</dbReference>
<dbReference type="RefSeq" id="WP_262688136.1">
    <property type="nucleotide sequence ID" value="NZ_JAOQIO010000116.1"/>
</dbReference>
<dbReference type="InterPro" id="IPR033479">
    <property type="entry name" value="dCache_1"/>
</dbReference>
<dbReference type="SUPFAM" id="SSF55874">
    <property type="entry name" value="ATPase domain of HSP90 chaperone/DNA topoisomerase II/histidine kinase"/>
    <property type="match status" value="1"/>
</dbReference>
<sequence length="605" mass="69080">MIRPTLLRRLLLLDARIKLRHKLLIAFILIVLIPTLSIGFFSYKKSSSIIQEQTSHAYLEALRQTTINISYRLREVENISELIYTNEKLQKIVRRAAAQELSISEVYEDYKSLTEIITNLEKNRNIFRIRLFVPGNPLYATENRNIFPIHAVDAEKLNEELLNQPGFMKWSFVGQQAYLSNGIKSVLSLNRLMKDFEQVNNVLGAVAIDVDENTLNEVLRDMSLSLPYQALLVNKDTVITTYTNNKSDQLSISWDMLRNKLQSHPLPYKGYEKLEMDGKSYLYLVHPVDQLDWRLVVLIPTINITDQSTLLGFFISILTLILVVAAILLSIVLSGRITRPIHILADKMKGIEQGNFGEMVEVTGHDEISLLQRRFNRMSTEINSLIEEVYKITISKQQEEMKVLESRINSHFLYNTLDTVKWMAFRNKEPDIVQIVTSLSKFFRISLNKGNDVLTVDKELEHVAAYMDIQNVRFNGQLGYHPVVDAEILGLEIIKLILQPIVENGIIHGVNRKADKKGNIVIRGVIVGEFIEFMVIDDGVGMDAAARDRLFTSSTTGYGLRNVHQRLVLTYGPDCGVRVWSKPGMGTAVKLILRKERKALPLERA</sequence>
<keyword evidence="4" id="KW-0808">Transferase</keyword>
<evidence type="ECO:0000256" key="2">
    <source>
        <dbReference type="ARBA" id="ARBA00022475"/>
    </source>
</evidence>
<reference evidence="11 12" key="1">
    <citation type="submission" date="2022-09" db="EMBL/GenBank/DDBJ databases">
        <authorList>
            <person name="Han X.L."/>
            <person name="Wang Q."/>
            <person name="Lu T."/>
        </authorList>
    </citation>
    <scope>NUCLEOTIDE SEQUENCE [LARGE SCALE GENOMIC DNA]</scope>
    <source>
        <strain evidence="11 12">WQ 127069</strain>
    </source>
</reference>
<dbReference type="InterPro" id="IPR050640">
    <property type="entry name" value="Bact_2-comp_sensor_kinase"/>
</dbReference>
<keyword evidence="8 9" id="KW-0472">Membrane</keyword>
<evidence type="ECO:0000256" key="8">
    <source>
        <dbReference type="ARBA" id="ARBA00023136"/>
    </source>
</evidence>
<dbReference type="Gene3D" id="3.30.450.20">
    <property type="entry name" value="PAS domain"/>
    <property type="match status" value="1"/>
</dbReference>
<dbReference type="PROSITE" id="PS50885">
    <property type="entry name" value="HAMP"/>
    <property type="match status" value="1"/>
</dbReference>
<dbReference type="Gene3D" id="3.30.565.10">
    <property type="entry name" value="Histidine kinase-like ATPase, C-terminal domain"/>
    <property type="match status" value="1"/>
</dbReference>
<dbReference type="EMBL" id="JAOQIO010000116">
    <property type="protein sequence ID" value="MCU6797339.1"/>
    <property type="molecule type" value="Genomic_DNA"/>
</dbReference>
<dbReference type="SUPFAM" id="SSF158472">
    <property type="entry name" value="HAMP domain-like"/>
    <property type="match status" value="1"/>
</dbReference>
<feature type="transmembrane region" description="Helical" evidence="9">
    <location>
        <begin position="310"/>
        <end position="333"/>
    </location>
</feature>
<dbReference type="Pfam" id="PF06580">
    <property type="entry name" value="His_kinase"/>
    <property type="match status" value="1"/>
</dbReference>
<organism evidence="11 12">
    <name type="scientific">Paenibacillus baimaensis</name>
    <dbReference type="NCBI Taxonomy" id="2982185"/>
    <lineage>
        <taxon>Bacteria</taxon>
        <taxon>Bacillati</taxon>
        <taxon>Bacillota</taxon>
        <taxon>Bacilli</taxon>
        <taxon>Bacillales</taxon>
        <taxon>Paenibacillaceae</taxon>
        <taxon>Paenibacillus</taxon>
    </lineage>
</organism>
<evidence type="ECO:0000313" key="12">
    <source>
        <dbReference type="Proteomes" id="UP001652445"/>
    </source>
</evidence>
<evidence type="ECO:0000256" key="3">
    <source>
        <dbReference type="ARBA" id="ARBA00022553"/>
    </source>
</evidence>
<keyword evidence="12" id="KW-1185">Reference proteome</keyword>
<evidence type="ECO:0000259" key="10">
    <source>
        <dbReference type="PROSITE" id="PS50885"/>
    </source>
</evidence>
<dbReference type="Pfam" id="PF02518">
    <property type="entry name" value="HATPase_c"/>
    <property type="match status" value="1"/>
</dbReference>
<name>A0ABT2URS1_9BACL</name>
<dbReference type="Gene3D" id="6.10.340.10">
    <property type="match status" value="1"/>
</dbReference>
<dbReference type="PANTHER" id="PTHR34220">
    <property type="entry name" value="SENSOR HISTIDINE KINASE YPDA"/>
    <property type="match status" value="1"/>
</dbReference>
<dbReference type="SMART" id="SM00387">
    <property type="entry name" value="HATPase_c"/>
    <property type="match status" value="1"/>
</dbReference>
<gene>
    <name evidence="11" type="ORF">OB236_34940</name>
</gene>
<comment type="subcellular location">
    <subcellularLocation>
        <location evidence="1">Cell membrane</location>
        <topology evidence="1">Multi-pass membrane protein</topology>
    </subcellularLocation>
</comment>
<dbReference type="SMART" id="SM00304">
    <property type="entry name" value="HAMP"/>
    <property type="match status" value="1"/>
</dbReference>
<accession>A0ABT2URS1</accession>
<dbReference type="InterPro" id="IPR003594">
    <property type="entry name" value="HATPase_dom"/>
</dbReference>
<keyword evidence="7 9" id="KW-1133">Transmembrane helix</keyword>
<keyword evidence="3" id="KW-0597">Phosphoprotein</keyword>
<dbReference type="CDD" id="cd06225">
    <property type="entry name" value="HAMP"/>
    <property type="match status" value="1"/>
</dbReference>
<evidence type="ECO:0000256" key="9">
    <source>
        <dbReference type="SAM" id="Phobius"/>
    </source>
</evidence>
<dbReference type="Pfam" id="PF02743">
    <property type="entry name" value="dCache_1"/>
    <property type="match status" value="1"/>
</dbReference>
<evidence type="ECO:0000256" key="5">
    <source>
        <dbReference type="ARBA" id="ARBA00022692"/>
    </source>
</evidence>
<dbReference type="InterPro" id="IPR010559">
    <property type="entry name" value="Sig_transdc_His_kin_internal"/>
</dbReference>
<protein>
    <submittedName>
        <fullName evidence="11">Sensor histidine kinase</fullName>
    </submittedName>
</protein>
<proteinExistence type="predicted"/>
<dbReference type="InterPro" id="IPR036890">
    <property type="entry name" value="HATPase_C_sf"/>
</dbReference>
<dbReference type="Proteomes" id="UP001652445">
    <property type="component" value="Unassembled WGS sequence"/>
</dbReference>
<evidence type="ECO:0000256" key="7">
    <source>
        <dbReference type="ARBA" id="ARBA00022989"/>
    </source>
</evidence>
<feature type="transmembrane region" description="Helical" evidence="9">
    <location>
        <begin position="21"/>
        <end position="43"/>
    </location>
</feature>
<comment type="caution">
    <text evidence="11">The sequence shown here is derived from an EMBL/GenBank/DDBJ whole genome shotgun (WGS) entry which is preliminary data.</text>
</comment>
<keyword evidence="2" id="KW-1003">Cell membrane</keyword>
<evidence type="ECO:0000256" key="6">
    <source>
        <dbReference type="ARBA" id="ARBA00022777"/>
    </source>
</evidence>